<evidence type="ECO:0000313" key="3">
    <source>
        <dbReference type="EMBL" id="ERL52086.1"/>
    </source>
</evidence>
<protein>
    <recommendedName>
        <fullName evidence="5">DUF306 domain-containing protein</fullName>
    </recommendedName>
</protein>
<feature type="signal peptide" evidence="2">
    <location>
        <begin position="1"/>
        <end position="20"/>
    </location>
</feature>
<dbReference type="AlphaFoldDB" id="W1NA47"/>
<keyword evidence="4" id="KW-1185">Reference proteome</keyword>
<evidence type="ECO:0008006" key="5">
    <source>
        <dbReference type="Google" id="ProtNLM"/>
    </source>
</evidence>
<dbReference type="Proteomes" id="UP000019113">
    <property type="component" value="Unassembled WGS sequence"/>
</dbReference>
<feature type="chain" id="PRO_5009977462" description="DUF306 domain-containing protein" evidence="2">
    <location>
        <begin position="21"/>
        <end position="185"/>
    </location>
</feature>
<organism evidence="3 4">
    <name type="scientific">Halomonas huangheensis</name>
    <dbReference type="NCBI Taxonomy" id="1178482"/>
    <lineage>
        <taxon>Bacteria</taxon>
        <taxon>Pseudomonadati</taxon>
        <taxon>Pseudomonadota</taxon>
        <taxon>Gammaproteobacteria</taxon>
        <taxon>Oceanospirillales</taxon>
        <taxon>Halomonadaceae</taxon>
        <taxon>Halomonas</taxon>
    </lineage>
</organism>
<comment type="caution">
    <text evidence="3">The sequence shown here is derived from an EMBL/GenBank/DDBJ whole genome shotgun (WGS) entry which is preliminary data.</text>
</comment>
<dbReference type="RefSeq" id="WP_021817918.1">
    <property type="nucleotide sequence ID" value="NZ_AVBC01000019.1"/>
</dbReference>
<name>W1NA47_9GAMM</name>
<keyword evidence="2" id="KW-0732">Signal</keyword>
<sequence>MTRGIFIRASLATAGVLSLAGCVATGTPERAAELFDCAALDQAVASSANGFEDIKGRFNDTRLTRSWDTDVQAFDNACVITSSKRPDHYVCFGRIQTEDPRGALAVGGDGLGQCLGSDWAATSADDRILFKRAGTEAVVSLETFVNDRGHRMGALSVFQNEADAAPLPSENPASENPTSERPGTP</sequence>
<gene>
    <name evidence="3" type="ORF">BJB45_08975</name>
</gene>
<feature type="region of interest" description="Disordered" evidence="1">
    <location>
        <begin position="159"/>
        <end position="185"/>
    </location>
</feature>
<evidence type="ECO:0000256" key="2">
    <source>
        <dbReference type="SAM" id="SignalP"/>
    </source>
</evidence>
<dbReference type="PATRIC" id="fig|1178482.3.peg.956"/>
<evidence type="ECO:0000256" key="1">
    <source>
        <dbReference type="SAM" id="MobiDB-lite"/>
    </source>
</evidence>
<evidence type="ECO:0000313" key="4">
    <source>
        <dbReference type="Proteomes" id="UP000019113"/>
    </source>
</evidence>
<dbReference type="OrthoDB" id="6193840at2"/>
<reference evidence="3 4" key="1">
    <citation type="submission" date="2013-08" db="EMBL/GenBank/DDBJ databases">
        <title>draft genome of Halomonas huanghegensis, strain BJGMM-B45T.</title>
        <authorList>
            <person name="Miao C."/>
            <person name="Wan Y."/>
            <person name="Jin W."/>
        </authorList>
    </citation>
    <scope>NUCLEOTIDE SEQUENCE [LARGE SCALE GENOMIC DNA]</scope>
    <source>
        <strain evidence="3 4">BJGMM-B45</strain>
    </source>
</reference>
<dbReference type="EMBL" id="AVBC01000019">
    <property type="protein sequence ID" value="ERL52086.1"/>
    <property type="molecule type" value="Genomic_DNA"/>
</dbReference>
<dbReference type="PROSITE" id="PS51257">
    <property type="entry name" value="PROKAR_LIPOPROTEIN"/>
    <property type="match status" value="1"/>
</dbReference>
<accession>W1NA47</accession>
<feature type="compositionally biased region" description="Polar residues" evidence="1">
    <location>
        <begin position="171"/>
        <end position="185"/>
    </location>
</feature>
<proteinExistence type="predicted"/>
<dbReference type="KEGG" id="hhu:AR456_18025"/>